<dbReference type="AlphaFoldDB" id="B4J575"/>
<dbReference type="GO" id="GO:0005739">
    <property type="term" value="C:mitochondrion"/>
    <property type="evidence" value="ECO:0007669"/>
    <property type="project" value="InterPro"/>
</dbReference>
<dbReference type="Pfam" id="PF15880">
    <property type="entry name" value="NDUFV3"/>
    <property type="match status" value="1"/>
</dbReference>
<accession>B4J575</accession>
<dbReference type="InterPro" id="IPR026193">
    <property type="entry name" value="NDUFV3"/>
</dbReference>
<protein>
    <submittedName>
        <fullName evidence="1">GH20872</fullName>
    </submittedName>
</protein>
<evidence type="ECO:0000313" key="2">
    <source>
        <dbReference type="Proteomes" id="UP000001070"/>
    </source>
</evidence>
<dbReference type="eggNOG" id="ENOG502SAQN">
    <property type="taxonomic scope" value="Eukaryota"/>
</dbReference>
<organism evidence="2">
    <name type="scientific">Drosophila grimshawi</name>
    <name type="common">Hawaiian fruit fly</name>
    <name type="synonym">Idiomyia grimshawi</name>
    <dbReference type="NCBI Taxonomy" id="7222"/>
    <lineage>
        <taxon>Eukaryota</taxon>
        <taxon>Metazoa</taxon>
        <taxon>Ecdysozoa</taxon>
        <taxon>Arthropoda</taxon>
        <taxon>Hexapoda</taxon>
        <taxon>Insecta</taxon>
        <taxon>Pterygota</taxon>
        <taxon>Neoptera</taxon>
        <taxon>Endopterygota</taxon>
        <taxon>Diptera</taxon>
        <taxon>Brachycera</taxon>
        <taxon>Muscomorpha</taxon>
        <taxon>Ephydroidea</taxon>
        <taxon>Drosophilidae</taxon>
        <taxon>Drosophila</taxon>
        <taxon>Hawaiian Drosophila</taxon>
    </lineage>
</organism>
<dbReference type="EMBL" id="CH916367">
    <property type="protein sequence ID" value="EDW00701.1"/>
    <property type="molecule type" value="Genomic_DNA"/>
</dbReference>
<dbReference type="GO" id="GO:0045271">
    <property type="term" value="C:respiratory chain complex I"/>
    <property type="evidence" value="ECO:0007669"/>
    <property type="project" value="InterPro"/>
</dbReference>
<dbReference type="STRING" id="7222.B4J575"/>
<evidence type="ECO:0000313" key="1">
    <source>
        <dbReference type="EMBL" id="EDW00701.1"/>
    </source>
</evidence>
<dbReference type="OrthoDB" id="8187791at2759"/>
<dbReference type="HOGENOM" id="CLU_960660_0_0_1"/>
<proteinExistence type="predicted"/>
<keyword evidence="2" id="KW-1185">Reference proteome</keyword>
<reference evidence="1 2" key="1">
    <citation type="journal article" date="2007" name="Nature">
        <title>Evolution of genes and genomes on the Drosophila phylogeny.</title>
        <authorList>
            <consortium name="Drosophila 12 Genomes Consortium"/>
            <person name="Clark A.G."/>
            <person name="Eisen M.B."/>
            <person name="Smith D.R."/>
            <person name="Bergman C.M."/>
            <person name="Oliver B."/>
            <person name="Markow T.A."/>
            <person name="Kaufman T.C."/>
            <person name="Kellis M."/>
            <person name="Gelbart W."/>
            <person name="Iyer V.N."/>
            <person name="Pollard D.A."/>
            <person name="Sackton T.B."/>
            <person name="Larracuente A.M."/>
            <person name="Singh N.D."/>
            <person name="Abad J.P."/>
            <person name="Abt D.N."/>
            <person name="Adryan B."/>
            <person name="Aguade M."/>
            <person name="Akashi H."/>
            <person name="Anderson W.W."/>
            <person name="Aquadro C.F."/>
            <person name="Ardell D.H."/>
            <person name="Arguello R."/>
            <person name="Artieri C.G."/>
            <person name="Barbash D.A."/>
            <person name="Barker D."/>
            <person name="Barsanti P."/>
            <person name="Batterham P."/>
            <person name="Batzoglou S."/>
            <person name="Begun D."/>
            <person name="Bhutkar A."/>
            <person name="Blanco E."/>
            <person name="Bosak S.A."/>
            <person name="Bradley R.K."/>
            <person name="Brand A.D."/>
            <person name="Brent M.R."/>
            <person name="Brooks A.N."/>
            <person name="Brown R.H."/>
            <person name="Butlin R.K."/>
            <person name="Caggese C."/>
            <person name="Calvi B.R."/>
            <person name="Bernardo de Carvalho A."/>
            <person name="Caspi A."/>
            <person name="Castrezana S."/>
            <person name="Celniker S.E."/>
            <person name="Chang J.L."/>
            <person name="Chapple C."/>
            <person name="Chatterji S."/>
            <person name="Chinwalla A."/>
            <person name="Civetta A."/>
            <person name="Clifton S.W."/>
            <person name="Comeron J.M."/>
            <person name="Costello J.C."/>
            <person name="Coyne J.A."/>
            <person name="Daub J."/>
            <person name="David R.G."/>
            <person name="Delcher A.L."/>
            <person name="Delehaunty K."/>
            <person name="Do C.B."/>
            <person name="Ebling H."/>
            <person name="Edwards K."/>
            <person name="Eickbush T."/>
            <person name="Evans J.D."/>
            <person name="Filipski A."/>
            <person name="Findeiss S."/>
            <person name="Freyhult E."/>
            <person name="Fulton L."/>
            <person name="Fulton R."/>
            <person name="Garcia A.C."/>
            <person name="Gardiner A."/>
            <person name="Garfield D.A."/>
            <person name="Garvin B.E."/>
            <person name="Gibson G."/>
            <person name="Gilbert D."/>
            <person name="Gnerre S."/>
            <person name="Godfrey J."/>
            <person name="Good R."/>
            <person name="Gotea V."/>
            <person name="Gravely B."/>
            <person name="Greenberg A.J."/>
            <person name="Griffiths-Jones S."/>
            <person name="Gross S."/>
            <person name="Guigo R."/>
            <person name="Gustafson E.A."/>
            <person name="Haerty W."/>
            <person name="Hahn M.W."/>
            <person name="Halligan D.L."/>
            <person name="Halpern A.L."/>
            <person name="Halter G.M."/>
            <person name="Han M.V."/>
            <person name="Heger A."/>
            <person name="Hillier L."/>
            <person name="Hinrichs A.S."/>
            <person name="Holmes I."/>
            <person name="Hoskins R.A."/>
            <person name="Hubisz M.J."/>
            <person name="Hultmark D."/>
            <person name="Huntley M.A."/>
            <person name="Jaffe D.B."/>
            <person name="Jagadeeshan S."/>
            <person name="Jeck W.R."/>
            <person name="Johnson J."/>
            <person name="Jones C.D."/>
            <person name="Jordan W.C."/>
            <person name="Karpen G.H."/>
            <person name="Kataoka E."/>
            <person name="Keightley P.D."/>
            <person name="Kheradpour P."/>
            <person name="Kirkness E.F."/>
            <person name="Koerich L.B."/>
            <person name="Kristiansen K."/>
            <person name="Kudrna D."/>
            <person name="Kulathinal R.J."/>
            <person name="Kumar S."/>
            <person name="Kwok R."/>
            <person name="Lander E."/>
            <person name="Langley C.H."/>
            <person name="Lapoint R."/>
            <person name="Lazzaro B.P."/>
            <person name="Lee S.J."/>
            <person name="Levesque L."/>
            <person name="Li R."/>
            <person name="Lin C.F."/>
            <person name="Lin M.F."/>
            <person name="Lindblad-Toh K."/>
            <person name="Llopart A."/>
            <person name="Long M."/>
            <person name="Low L."/>
            <person name="Lozovsky E."/>
            <person name="Lu J."/>
            <person name="Luo M."/>
            <person name="Machado C.A."/>
            <person name="Makalowski W."/>
            <person name="Marzo M."/>
            <person name="Matsuda M."/>
            <person name="Matzkin L."/>
            <person name="McAllister B."/>
            <person name="McBride C.S."/>
            <person name="McKernan B."/>
            <person name="McKernan K."/>
            <person name="Mendez-Lago M."/>
            <person name="Minx P."/>
            <person name="Mollenhauer M.U."/>
            <person name="Montooth K."/>
            <person name="Mount S.M."/>
            <person name="Mu X."/>
            <person name="Myers E."/>
            <person name="Negre B."/>
            <person name="Newfeld S."/>
            <person name="Nielsen R."/>
            <person name="Noor M.A."/>
            <person name="O'Grady P."/>
            <person name="Pachter L."/>
            <person name="Papaceit M."/>
            <person name="Parisi M.J."/>
            <person name="Parisi M."/>
            <person name="Parts L."/>
            <person name="Pedersen J.S."/>
            <person name="Pesole G."/>
            <person name="Phillippy A.M."/>
            <person name="Ponting C.P."/>
            <person name="Pop M."/>
            <person name="Porcelli D."/>
            <person name="Powell J.R."/>
            <person name="Prohaska S."/>
            <person name="Pruitt K."/>
            <person name="Puig M."/>
            <person name="Quesneville H."/>
            <person name="Ram K.R."/>
            <person name="Rand D."/>
            <person name="Rasmussen M.D."/>
            <person name="Reed L.K."/>
            <person name="Reenan R."/>
            <person name="Reily A."/>
            <person name="Remington K.A."/>
            <person name="Rieger T.T."/>
            <person name="Ritchie M.G."/>
            <person name="Robin C."/>
            <person name="Rogers Y.H."/>
            <person name="Rohde C."/>
            <person name="Rozas J."/>
            <person name="Rubenfield M.J."/>
            <person name="Ruiz A."/>
            <person name="Russo S."/>
            <person name="Salzberg S.L."/>
            <person name="Sanchez-Gracia A."/>
            <person name="Saranga D.J."/>
            <person name="Sato H."/>
            <person name="Schaeffer S.W."/>
            <person name="Schatz M.C."/>
            <person name="Schlenke T."/>
            <person name="Schwartz R."/>
            <person name="Segarra C."/>
            <person name="Singh R.S."/>
            <person name="Sirot L."/>
            <person name="Sirota M."/>
            <person name="Sisneros N.B."/>
            <person name="Smith C.D."/>
            <person name="Smith T.F."/>
            <person name="Spieth J."/>
            <person name="Stage D.E."/>
            <person name="Stark A."/>
            <person name="Stephan W."/>
            <person name="Strausberg R.L."/>
            <person name="Strempel S."/>
            <person name="Sturgill D."/>
            <person name="Sutton G."/>
            <person name="Sutton G.G."/>
            <person name="Tao W."/>
            <person name="Teichmann S."/>
            <person name="Tobari Y.N."/>
            <person name="Tomimura Y."/>
            <person name="Tsolas J.M."/>
            <person name="Valente V.L."/>
            <person name="Venter E."/>
            <person name="Venter J.C."/>
            <person name="Vicario S."/>
            <person name="Vieira F.G."/>
            <person name="Vilella A.J."/>
            <person name="Villasante A."/>
            <person name="Walenz B."/>
            <person name="Wang J."/>
            <person name="Wasserman M."/>
            <person name="Watts T."/>
            <person name="Wilson D."/>
            <person name="Wilson R.K."/>
            <person name="Wing R.A."/>
            <person name="Wolfner M.F."/>
            <person name="Wong A."/>
            <person name="Wong G.K."/>
            <person name="Wu C.I."/>
            <person name="Wu G."/>
            <person name="Yamamoto D."/>
            <person name="Yang H.P."/>
            <person name="Yang S.P."/>
            <person name="Yorke J.A."/>
            <person name="Yoshida K."/>
            <person name="Zdobnov E."/>
            <person name="Zhang P."/>
            <person name="Zhang Y."/>
            <person name="Zimin A.V."/>
            <person name="Baldwin J."/>
            <person name="Abdouelleil A."/>
            <person name="Abdulkadir J."/>
            <person name="Abebe A."/>
            <person name="Abera B."/>
            <person name="Abreu J."/>
            <person name="Acer S.C."/>
            <person name="Aftuck L."/>
            <person name="Alexander A."/>
            <person name="An P."/>
            <person name="Anderson E."/>
            <person name="Anderson S."/>
            <person name="Arachi H."/>
            <person name="Azer M."/>
            <person name="Bachantsang P."/>
            <person name="Barry A."/>
            <person name="Bayul T."/>
            <person name="Berlin A."/>
            <person name="Bessette D."/>
            <person name="Bloom T."/>
            <person name="Blye J."/>
            <person name="Boguslavskiy L."/>
            <person name="Bonnet C."/>
            <person name="Boukhgalter B."/>
            <person name="Bourzgui I."/>
            <person name="Brown A."/>
            <person name="Cahill P."/>
            <person name="Channer S."/>
            <person name="Cheshatsang Y."/>
            <person name="Chuda L."/>
            <person name="Citroen M."/>
            <person name="Collymore A."/>
            <person name="Cooke P."/>
            <person name="Costello M."/>
            <person name="D'Aco K."/>
            <person name="Daza R."/>
            <person name="De Haan G."/>
            <person name="DeGray S."/>
            <person name="DeMaso C."/>
            <person name="Dhargay N."/>
            <person name="Dooley K."/>
            <person name="Dooley E."/>
            <person name="Doricent M."/>
            <person name="Dorje P."/>
            <person name="Dorjee K."/>
            <person name="Dupes A."/>
            <person name="Elong R."/>
            <person name="Falk J."/>
            <person name="Farina A."/>
            <person name="Faro S."/>
            <person name="Ferguson D."/>
            <person name="Fisher S."/>
            <person name="Foley C.D."/>
            <person name="Franke A."/>
            <person name="Friedrich D."/>
            <person name="Gadbois L."/>
            <person name="Gearin G."/>
            <person name="Gearin C.R."/>
            <person name="Giannoukos G."/>
            <person name="Goode T."/>
            <person name="Graham J."/>
            <person name="Grandbois E."/>
            <person name="Grewal S."/>
            <person name="Gyaltsen K."/>
            <person name="Hafez N."/>
            <person name="Hagos B."/>
            <person name="Hall J."/>
            <person name="Henson C."/>
            <person name="Hollinger A."/>
            <person name="Honan T."/>
            <person name="Huard M.D."/>
            <person name="Hughes L."/>
            <person name="Hurhula B."/>
            <person name="Husby M.E."/>
            <person name="Kamat A."/>
            <person name="Kanga B."/>
            <person name="Kashin S."/>
            <person name="Khazanovich D."/>
            <person name="Kisner P."/>
            <person name="Lance K."/>
            <person name="Lara M."/>
            <person name="Lee W."/>
            <person name="Lennon N."/>
            <person name="Letendre F."/>
            <person name="LeVine R."/>
            <person name="Lipovsky A."/>
            <person name="Liu X."/>
            <person name="Liu J."/>
            <person name="Liu S."/>
            <person name="Lokyitsang T."/>
            <person name="Lokyitsang Y."/>
            <person name="Lubonja R."/>
            <person name="Lui A."/>
            <person name="MacDonald P."/>
            <person name="Magnisalis V."/>
            <person name="Maru K."/>
            <person name="Matthews C."/>
            <person name="McCusker W."/>
            <person name="McDonough S."/>
            <person name="Mehta T."/>
            <person name="Meldrim J."/>
            <person name="Meneus L."/>
            <person name="Mihai O."/>
            <person name="Mihalev A."/>
            <person name="Mihova T."/>
            <person name="Mittelman R."/>
            <person name="Mlenga V."/>
            <person name="Montmayeur A."/>
            <person name="Mulrain L."/>
            <person name="Navidi A."/>
            <person name="Naylor J."/>
            <person name="Negash T."/>
            <person name="Nguyen T."/>
            <person name="Nguyen N."/>
            <person name="Nicol R."/>
            <person name="Norbu C."/>
            <person name="Norbu N."/>
            <person name="Novod N."/>
            <person name="O'Neill B."/>
            <person name="Osman S."/>
            <person name="Markiewicz E."/>
            <person name="Oyono O.L."/>
            <person name="Patti C."/>
            <person name="Phunkhang P."/>
            <person name="Pierre F."/>
            <person name="Priest M."/>
            <person name="Raghuraman S."/>
            <person name="Rege F."/>
            <person name="Reyes R."/>
            <person name="Rise C."/>
            <person name="Rogov P."/>
            <person name="Ross K."/>
            <person name="Ryan E."/>
            <person name="Settipalli S."/>
            <person name="Shea T."/>
            <person name="Sherpa N."/>
            <person name="Shi L."/>
            <person name="Shih D."/>
            <person name="Sparrow T."/>
            <person name="Spaulding J."/>
            <person name="Stalker J."/>
            <person name="Stange-Thomann N."/>
            <person name="Stavropoulos S."/>
            <person name="Stone C."/>
            <person name="Strader C."/>
            <person name="Tesfaye S."/>
            <person name="Thomson T."/>
            <person name="Thoulutsang Y."/>
            <person name="Thoulutsang D."/>
            <person name="Topham K."/>
            <person name="Topping I."/>
            <person name="Tsamla T."/>
            <person name="Vassiliev H."/>
            <person name="Vo A."/>
            <person name="Wangchuk T."/>
            <person name="Wangdi T."/>
            <person name="Weiand M."/>
            <person name="Wilkinson J."/>
            <person name="Wilson A."/>
            <person name="Yadav S."/>
            <person name="Young G."/>
            <person name="Yu Q."/>
            <person name="Zembek L."/>
            <person name="Zhong D."/>
            <person name="Zimmer A."/>
            <person name="Zwirko Z."/>
            <person name="Jaffe D.B."/>
            <person name="Alvarez P."/>
            <person name="Brockman W."/>
            <person name="Butler J."/>
            <person name="Chin C."/>
            <person name="Gnerre S."/>
            <person name="Grabherr M."/>
            <person name="Kleber M."/>
            <person name="Mauceli E."/>
            <person name="MacCallum I."/>
        </authorList>
    </citation>
    <scope>NUCLEOTIDE SEQUENCE [LARGE SCALE GENOMIC DNA]</scope>
    <source>
        <strain evidence="2">Tucson 15287-2541.00</strain>
    </source>
</reference>
<dbReference type="InParanoid" id="B4J575"/>
<name>B4J575_DROGR</name>
<sequence>MLSSLAFISAKLRQANSVHGSKRLAHCKKKQDDKKVCRLGPKPLNNRQPADGYAPTRLSTNTFKLPPFIKSKVFRPMAKREILGPKAGKCERYKNPEYYSYHRYSFYDLVNASNELKACIKEAEPNFGSGSRSNSDAAPQCFHFTWIGPYANKTNIAKETCEARVGDFNEIPCEMPLVATLNDTVPDAKALWQNETLNRDKYLCQMSPGLSCVKYSYIFKGGIQNITYMCAKVNSTNGCYRQKHSTGMQVEACVCTSKLGLIPCNNSPTTNAQQSLGLAIALLSVLIIVK</sequence>
<dbReference type="Proteomes" id="UP000001070">
    <property type="component" value="Unassembled WGS sequence"/>
</dbReference>
<gene>
    <name evidence="1" type="primary">Dgri\GH20872</name>
    <name evidence="1" type="ORF">Dgri_GH20872</name>
</gene>